<dbReference type="Proteomes" id="UP001596108">
    <property type="component" value="Unassembled WGS sequence"/>
</dbReference>
<protein>
    <recommendedName>
        <fullName evidence="3">YgiT-type zinc finger protein</fullName>
    </recommendedName>
</protein>
<evidence type="ECO:0000313" key="2">
    <source>
        <dbReference type="Proteomes" id="UP001596108"/>
    </source>
</evidence>
<organism evidence="1 2">
    <name type="scientific">Cohnella yongneupensis</name>
    <dbReference type="NCBI Taxonomy" id="425006"/>
    <lineage>
        <taxon>Bacteria</taxon>
        <taxon>Bacillati</taxon>
        <taxon>Bacillota</taxon>
        <taxon>Bacilli</taxon>
        <taxon>Bacillales</taxon>
        <taxon>Paenibacillaceae</taxon>
        <taxon>Cohnella</taxon>
    </lineage>
</organism>
<evidence type="ECO:0008006" key="3">
    <source>
        <dbReference type="Google" id="ProtNLM"/>
    </source>
</evidence>
<accession>A0ABW0RA94</accession>
<name>A0ABW0RA94_9BACL</name>
<reference evidence="2" key="1">
    <citation type="journal article" date="2019" name="Int. J. Syst. Evol. Microbiol.">
        <title>The Global Catalogue of Microorganisms (GCM) 10K type strain sequencing project: providing services to taxonomists for standard genome sequencing and annotation.</title>
        <authorList>
            <consortium name="The Broad Institute Genomics Platform"/>
            <consortium name="The Broad Institute Genome Sequencing Center for Infectious Disease"/>
            <person name="Wu L."/>
            <person name="Ma J."/>
        </authorList>
    </citation>
    <scope>NUCLEOTIDE SEQUENCE [LARGE SCALE GENOMIC DNA]</scope>
    <source>
        <strain evidence="2">CGMCC 1.18578</strain>
    </source>
</reference>
<keyword evidence="2" id="KW-1185">Reference proteome</keyword>
<evidence type="ECO:0000313" key="1">
    <source>
        <dbReference type="EMBL" id="MFC5532299.1"/>
    </source>
</evidence>
<sequence length="136" mass="15181">MLKLCSCGEQMALSLRTVIFAKKVNITNVPVYSCDICGRNDVFHGVKDDVGRLISQLGAVSDSRSIPFDQVHEWASLLSDLRTQMKKLQPSDVARATEERTNQLLDLLNLASSLGDESWKQEIQSRLAQLSAQYIL</sequence>
<gene>
    <name evidence="1" type="ORF">ACFPQ4_23030</name>
</gene>
<dbReference type="RefSeq" id="WP_378114266.1">
    <property type="nucleotide sequence ID" value="NZ_JBHSNC010000057.1"/>
</dbReference>
<dbReference type="EMBL" id="JBHSNC010000057">
    <property type="protein sequence ID" value="MFC5532299.1"/>
    <property type="molecule type" value="Genomic_DNA"/>
</dbReference>
<comment type="caution">
    <text evidence="1">The sequence shown here is derived from an EMBL/GenBank/DDBJ whole genome shotgun (WGS) entry which is preliminary data.</text>
</comment>
<proteinExistence type="predicted"/>